<dbReference type="Pfam" id="PF02861">
    <property type="entry name" value="Clp_N"/>
    <property type="match status" value="1"/>
</dbReference>
<dbReference type="SUPFAM" id="SSF81923">
    <property type="entry name" value="Double Clp-N motif"/>
    <property type="match status" value="1"/>
</dbReference>
<dbReference type="AlphaFoldDB" id="A0A381ZJ06"/>
<reference evidence="2" key="1">
    <citation type="submission" date="2018-05" db="EMBL/GenBank/DDBJ databases">
        <authorList>
            <person name="Lanie J.A."/>
            <person name="Ng W.-L."/>
            <person name="Kazmierczak K.M."/>
            <person name="Andrzejewski T.M."/>
            <person name="Davidsen T.M."/>
            <person name="Wayne K.J."/>
            <person name="Tettelin H."/>
            <person name="Glass J.I."/>
            <person name="Rusch D."/>
            <person name="Podicherti R."/>
            <person name="Tsui H.-C.T."/>
            <person name="Winkler M.E."/>
        </authorList>
    </citation>
    <scope>NUCLEOTIDE SEQUENCE</scope>
</reference>
<name>A0A381ZJ06_9ZZZZ</name>
<dbReference type="InterPro" id="IPR004176">
    <property type="entry name" value="Clp_R_N"/>
</dbReference>
<accession>A0A381ZJ06</accession>
<dbReference type="EMBL" id="UINC01021524">
    <property type="protein sequence ID" value="SVA89246.1"/>
    <property type="molecule type" value="Genomic_DNA"/>
</dbReference>
<feature type="non-terminal residue" evidence="2">
    <location>
        <position position="64"/>
    </location>
</feature>
<gene>
    <name evidence="2" type="ORF">METZ01_LOCUS142100</name>
</gene>
<organism evidence="2">
    <name type="scientific">marine metagenome</name>
    <dbReference type="NCBI Taxonomy" id="408172"/>
    <lineage>
        <taxon>unclassified sequences</taxon>
        <taxon>metagenomes</taxon>
        <taxon>ecological metagenomes</taxon>
    </lineage>
</organism>
<dbReference type="PROSITE" id="PS51903">
    <property type="entry name" value="CLP_R"/>
    <property type="match status" value="1"/>
</dbReference>
<evidence type="ECO:0000313" key="2">
    <source>
        <dbReference type="EMBL" id="SVA89246.1"/>
    </source>
</evidence>
<dbReference type="InterPro" id="IPR036628">
    <property type="entry name" value="Clp_N_dom_sf"/>
</dbReference>
<dbReference type="Gene3D" id="1.10.1780.10">
    <property type="entry name" value="Clp, N-terminal domain"/>
    <property type="match status" value="1"/>
</dbReference>
<proteinExistence type="predicted"/>
<feature type="domain" description="Clp R" evidence="1">
    <location>
        <begin position="1"/>
        <end position="64"/>
    </location>
</feature>
<sequence length="64" mass="7434">MVEPNEELQLVFDKAIKDAKALNHEYVTLEHLVFSMLCLENFYNLLQGAGCDTEELKQDLENYL</sequence>
<evidence type="ECO:0000259" key="1">
    <source>
        <dbReference type="PROSITE" id="PS51903"/>
    </source>
</evidence>
<protein>
    <recommendedName>
        <fullName evidence="1">Clp R domain-containing protein</fullName>
    </recommendedName>
</protein>